<proteinExistence type="predicted"/>
<evidence type="ECO:0000313" key="1">
    <source>
        <dbReference type="EMBL" id="XCD08522.1"/>
    </source>
</evidence>
<protein>
    <submittedName>
        <fullName evidence="1">DNA pilot protein</fullName>
    </submittedName>
</protein>
<sequence length="370" mass="40348">MKFLEIGENLFSPNDKCIAPLVLGGIIAAGASLAGNAIGASSNSKTNQTSIDINRENNQFNAEQTQIQRDWQEKMWGMNNSYNSPNAMIARGLNPFIGSSAGAGVSKSPASGGSAAQATGMPSLQAFRPDFSDIGTALASMAQARAAMMNAEQNAALTPYRMQEILGNTNYRNIGIGQSGYWNASTGRRSALLDQSKEYQELKNMEFAGRLTSAQEAQILLDSQAQQVLNKYLDEQQQADLFIKGQTLANLYAQGALSEAQYKNQMAQAVKTAAETNGIRINNKIAESTADSLIYANIQSNRARGLSELWNSKNTNILKNVEYSKEKAMRDYFRWSAKQKSKDVNSYELRNAIDYGTRLFHGIGNSIGSK</sequence>
<name>A0AAU8BBC4_9VIRU</name>
<reference evidence="1" key="1">
    <citation type="submission" date="2024-03" db="EMBL/GenBank/DDBJ databases">
        <title>Diverse circular DNA viruses in blood, oral, and fecal samples of captive lemurs.</title>
        <authorList>
            <person name="Paietta E.N."/>
            <person name="Kraberger S."/>
            <person name="Lund M.C."/>
            <person name="Custer J.M."/>
            <person name="Vargas K.M."/>
            <person name="Ehmke E.E."/>
            <person name="Yoder A.D."/>
            <person name="Varsani A."/>
        </authorList>
    </citation>
    <scope>NUCLEOTIDE SEQUENCE</scope>
    <source>
        <strain evidence="1">Duke_43SS_33</strain>
    </source>
</reference>
<dbReference type="EMBL" id="PP511885">
    <property type="protein sequence ID" value="XCD08522.1"/>
    <property type="molecule type" value="Genomic_DNA"/>
</dbReference>
<accession>A0AAU8BBC4</accession>
<organism evidence="1">
    <name type="scientific">Dulem virus 241</name>
    <dbReference type="NCBI Taxonomy" id="3145718"/>
    <lineage>
        <taxon>Viruses</taxon>
        <taxon>Monodnaviria</taxon>
        <taxon>Sangervirae</taxon>
        <taxon>Phixviricota</taxon>
        <taxon>Malgrandaviricetes</taxon>
        <taxon>Petitvirales</taxon>
        <taxon>Microviridae</taxon>
        <taxon>Microvirus</taxon>
    </lineage>
</organism>